<evidence type="ECO:0000313" key="3">
    <source>
        <dbReference type="RefSeq" id="XP_013387559.1"/>
    </source>
</evidence>
<dbReference type="KEGG" id="lak:106156713"/>
<dbReference type="GO" id="GO:0030246">
    <property type="term" value="F:carbohydrate binding"/>
    <property type="evidence" value="ECO:0007669"/>
    <property type="project" value="InterPro"/>
</dbReference>
<feature type="domain" description="H-type lectin" evidence="1">
    <location>
        <begin position="64"/>
        <end position="127"/>
    </location>
</feature>
<dbReference type="InterPro" id="IPR019019">
    <property type="entry name" value="H-type_lectin_domain"/>
</dbReference>
<dbReference type="InParanoid" id="A0A1S3HR84"/>
<dbReference type="Gene3D" id="2.60.40.2080">
    <property type="match status" value="1"/>
</dbReference>
<dbReference type="Pfam" id="PF09458">
    <property type="entry name" value="H_lectin"/>
    <property type="match status" value="1"/>
</dbReference>
<gene>
    <name evidence="3" type="primary">LOC106156713</name>
</gene>
<sequence length="141" mass="15824">MCTDKPCAFLRTGKYSTQLLTRITVHVHFISNTSRGRGLFFGQLGQVASAYCQHNGTPCYWVHEVKFPIRFDFTPTIFASLAGIDARSDRNLRLQALVSKVTQAGFTLTFSSWADTHVYHAMATWIACDEQQITDKESLVG</sequence>
<protein>
    <submittedName>
        <fullName evidence="3">Uncharacterized protein LOC106156713 isoform X1</fullName>
    </submittedName>
</protein>
<keyword evidence="2" id="KW-1185">Reference proteome</keyword>
<reference evidence="3" key="1">
    <citation type="submission" date="2025-08" db="UniProtKB">
        <authorList>
            <consortium name="RefSeq"/>
        </authorList>
    </citation>
    <scope>IDENTIFICATION</scope>
    <source>
        <tissue evidence="3">Gonads</tissue>
    </source>
</reference>
<name>A0A1S3HR84_LINAN</name>
<organism evidence="2 3">
    <name type="scientific">Lingula anatina</name>
    <name type="common">Brachiopod</name>
    <name type="synonym">Lingula unguis</name>
    <dbReference type="NCBI Taxonomy" id="7574"/>
    <lineage>
        <taxon>Eukaryota</taxon>
        <taxon>Metazoa</taxon>
        <taxon>Spiralia</taxon>
        <taxon>Lophotrochozoa</taxon>
        <taxon>Brachiopoda</taxon>
        <taxon>Linguliformea</taxon>
        <taxon>Lingulata</taxon>
        <taxon>Lingulida</taxon>
        <taxon>Linguloidea</taxon>
        <taxon>Lingulidae</taxon>
        <taxon>Lingula</taxon>
    </lineage>
</organism>
<dbReference type="GeneID" id="106156713"/>
<dbReference type="OrthoDB" id="6152056at2759"/>
<dbReference type="InterPro" id="IPR037221">
    <property type="entry name" value="H-type_lectin_dom_sf"/>
</dbReference>
<proteinExistence type="predicted"/>
<dbReference type="Proteomes" id="UP000085678">
    <property type="component" value="Unplaced"/>
</dbReference>
<evidence type="ECO:0000313" key="2">
    <source>
        <dbReference type="Proteomes" id="UP000085678"/>
    </source>
</evidence>
<dbReference type="SUPFAM" id="SSF141086">
    <property type="entry name" value="Agglutinin HPA-like"/>
    <property type="match status" value="1"/>
</dbReference>
<accession>A0A1S3HR84</accession>
<dbReference type="AlphaFoldDB" id="A0A1S3HR84"/>
<evidence type="ECO:0000259" key="1">
    <source>
        <dbReference type="Pfam" id="PF09458"/>
    </source>
</evidence>
<dbReference type="GO" id="GO:0007155">
    <property type="term" value="P:cell adhesion"/>
    <property type="evidence" value="ECO:0007669"/>
    <property type="project" value="InterPro"/>
</dbReference>
<dbReference type="RefSeq" id="XP_013387559.1">
    <property type="nucleotide sequence ID" value="XM_013532105.1"/>
</dbReference>